<dbReference type="InterPro" id="IPR036047">
    <property type="entry name" value="F-box-like_dom_sf"/>
</dbReference>
<evidence type="ECO:0000259" key="1">
    <source>
        <dbReference type="Pfam" id="PF00646"/>
    </source>
</evidence>
<dbReference type="Proteomes" id="UP001054889">
    <property type="component" value="Unassembled WGS sequence"/>
</dbReference>
<reference evidence="2" key="1">
    <citation type="journal article" date="2018" name="DNA Res.">
        <title>Multiple hybrid de novo genome assembly of finger millet, an orphan allotetraploid crop.</title>
        <authorList>
            <person name="Hatakeyama M."/>
            <person name="Aluri S."/>
            <person name="Balachadran M.T."/>
            <person name="Sivarajan S.R."/>
            <person name="Patrignani A."/>
            <person name="Gruter S."/>
            <person name="Poveda L."/>
            <person name="Shimizu-Inatsugi R."/>
            <person name="Baeten J."/>
            <person name="Francoijs K.J."/>
            <person name="Nataraja K.N."/>
            <person name="Reddy Y.A.N."/>
            <person name="Phadnis S."/>
            <person name="Ravikumar R.L."/>
            <person name="Schlapbach R."/>
            <person name="Sreeman S.M."/>
            <person name="Shimizu K.K."/>
        </authorList>
    </citation>
    <scope>NUCLEOTIDE SEQUENCE</scope>
</reference>
<keyword evidence="3" id="KW-1185">Reference proteome</keyword>
<dbReference type="EMBL" id="BQKI01000080">
    <property type="protein sequence ID" value="GJN28188.1"/>
    <property type="molecule type" value="Genomic_DNA"/>
</dbReference>
<dbReference type="AlphaFoldDB" id="A0AAV5EZZ8"/>
<comment type="caution">
    <text evidence="2">The sequence shown here is derived from an EMBL/GenBank/DDBJ whole genome shotgun (WGS) entry which is preliminary data.</text>
</comment>
<dbReference type="InterPro" id="IPR001810">
    <property type="entry name" value="F-box_dom"/>
</dbReference>
<dbReference type="SUPFAM" id="SSF81383">
    <property type="entry name" value="F-box domain"/>
    <property type="match status" value="1"/>
</dbReference>
<proteinExistence type="predicted"/>
<dbReference type="PANTHER" id="PTHR34223">
    <property type="entry name" value="OS11G0201299 PROTEIN"/>
    <property type="match status" value="1"/>
</dbReference>
<sequence length="181" mass="20732">MAHQDDLISALPDGVLGHALGFLPAEQAVQTSCLAQRWRYLWRSSMRRLRFVSEGRLESAFDFNMLVYRVLLQRDPILALDEVEFTASTVRYWHDNNIDLDAWIRHVLLCRASILRLRILVAQRFRLDGRTAHTSKYLKKLDIAYVVLDGNTCDFSSCPALEDVEMAHCGIGTNRILSQPV</sequence>
<name>A0AAV5EZZ8_ELECO</name>
<reference evidence="2" key="2">
    <citation type="submission" date="2021-12" db="EMBL/GenBank/DDBJ databases">
        <title>Resequencing data analysis of finger millet.</title>
        <authorList>
            <person name="Hatakeyama M."/>
            <person name="Aluri S."/>
            <person name="Balachadran M.T."/>
            <person name="Sivarajan S.R."/>
            <person name="Poveda L."/>
            <person name="Shimizu-Inatsugi R."/>
            <person name="Schlapbach R."/>
            <person name="Sreeman S.M."/>
            <person name="Shimizu K.K."/>
        </authorList>
    </citation>
    <scope>NUCLEOTIDE SEQUENCE</scope>
</reference>
<dbReference type="Pfam" id="PF00646">
    <property type="entry name" value="F-box"/>
    <property type="match status" value="1"/>
</dbReference>
<feature type="domain" description="F-box" evidence="1">
    <location>
        <begin position="8"/>
        <end position="47"/>
    </location>
</feature>
<dbReference type="PANTHER" id="PTHR34223:SF51">
    <property type="entry name" value="OS06G0556300 PROTEIN"/>
    <property type="match status" value="1"/>
</dbReference>
<protein>
    <recommendedName>
        <fullName evidence="1">F-box domain-containing protein</fullName>
    </recommendedName>
</protein>
<accession>A0AAV5EZZ8</accession>
<dbReference type="InterPro" id="IPR053197">
    <property type="entry name" value="F-box_SCFL_complex_component"/>
</dbReference>
<evidence type="ECO:0000313" key="2">
    <source>
        <dbReference type="EMBL" id="GJN28188.1"/>
    </source>
</evidence>
<gene>
    <name evidence="2" type="primary">gb16285</name>
    <name evidence="2" type="ORF">PR202_gb16285</name>
</gene>
<evidence type="ECO:0000313" key="3">
    <source>
        <dbReference type="Proteomes" id="UP001054889"/>
    </source>
</evidence>
<organism evidence="2 3">
    <name type="scientific">Eleusine coracana subsp. coracana</name>
    <dbReference type="NCBI Taxonomy" id="191504"/>
    <lineage>
        <taxon>Eukaryota</taxon>
        <taxon>Viridiplantae</taxon>
        <taxon>Streptophyta</taxon>
        <taxon>Embryophyta</taxon>
        <taxon>Tracheophyta</taxon>
        <taxon>Spermatophyta</taxon>
        <taxon>Magnoliopsida</taxon>
        <taxon>Liliopsida</taxon>
        <taxon>Poales</taxon>
        <taxon>Poaceae</taxon>
        <taxon>PACMAD clade</taxon>
        <taxon>Chloridoideae</taxon>
        <taxon>Cynodonteae</taxon>
        <taxon>Eleusininae</taxon>
        <taxon>Eleusine</taxon>
    </lineage>
</organism>